<evidence type="ECO:0000256" key="1">
    <source>
        <dbReference type="ARBA" id="ARBA00004365"/>
    </source>
</evidence>
<name>A0A8J7H4M0_9FIRM</name>
<dbReference type="InterPro" id="IPR001492">
    <property type="entry name" value="Flagellin"/>
</dbReference>
<sequence length="497" mass="56764">MRITNKMMTNNMLSNINKNKYNMTALEQQYSTGKKIQRPSDDPIITVRALKLRTNLSELEQYYEKNIPDAMSWMEVTESALRTVNDILRQINTYCVQGSSDTLTANDRAAIVQNLEQMKAQIYQEGNTNYAGRYVFTGYKTDSPLIFNEDTEHLHYEITENFTGDQIQMRSKVVGSYELSDLETVPPVTFDEPPQLVDTYRIQLAYDNLEQDGLDSIHYAKSIAGGEPVWQAPLPVTSVSITEFDENTMDPNEAYFIHETGEVILGANVYEELRTADNIQLTYEKTKFKNGELKPEHYFNSIMTDTLKPEQEPIEYTKTKQQIQYEVNYNQKLTINTEGSDAITHGIGRTIDDILNSVNEVIATEGKIEEINKRLQDQNLTDADRQRYERMLEQLDTELDLKNEVMQRAFEKGNAGSSEEQDRVNIAVADLGSRLVRLELTENRLSSQKVDFEELLSKNEDADMVDTVIKYNAAQTIYNASLSAAAKVVQNSLLDFL</sequence>
<dbReference type="RefSeq" id="WP_197662717.1">
    <property type="nucleotide sequence ID" value="NZ_JAEAGR010000023.1"/>
</dbReference>
<proteinExistence type="inferred from homology"/>
<keyword evidence="7" id="KW-0966">Cell projection</keyword>
<feature type="domain" description="Flagellin N-terminal" evidence="5">
    <location>
        <begin position="3"/>
        <end position="141"/>
    </location>
</feature>
<dbReference type="NCBIfam" id="TIGR02550">
    <property type="entry name" value="flagell_flgL"/>
    <property type="match status" value="1"/>
</dbReference>
<dbReference type="Gene3D" id="1.20.1330.10">
    <property type="entry name" value="f41 fragment of flagellin, N-terminal domain"/>
    <property type="match status" value="2"/>
</dbReference>
<evidence type="ECO:0000256" key="3">
    <source>
        <dbReference type="ARBA" id="ARBA00023143"/>
    </source>
</evidence>
<dbReference type="PANTHER" id="PTHR42792">
    <property type="entry name" value="FLAGELLIN"/>
    <property type="match status" value="1"/>
</dbReference>
<evidence type="ECO:0000259" key="6">
    <source>
        <dbReference type="Pfam" id="PF00700"/>
    </source>
</evidence>
<comment type="similarity">
    <text evidence="2">Belongs to the bacterial flagellin family.</text>
</comment>
<evidence type="ECO:0000256" key="2">
    <source>
        <dbReference type="ARBA" id="ARBA00005709"/>
    </source>
</evidence>
<evidence type="ECO:0000313" key="8">
    <source>
        <dbReference type="Proteomes" id="UP000623269"/>
    </source>
</evidence>
<keyword evidence="8" id="KW-1185">Reference proteome</keyword>
<keyword evidence="4" id="KW-0175">Coiled coil</keyword>
<dbReference type="GO" id="GO:0071973">
    <property type="term" value="P:bacterial-type flagellum-dependent cell motility"/>
    <property type="evidence" value="ECO:0007669"/>
    <property type="project" value="InterPro"/>
</dbReference>
<keyword evidence="7" id="KW-0969">Cilium</keyword>
<dbReference type="Pfam" id="PF00669">
    <property type="entry name" value="Flagellin_N"/>
    <property type="match status" value="1"/>
</dbReference>
<dbReference type="Pfam" id="PF00700">
    <property type="entry name" value="Flagellin_C"/>
    <property type="match status" value="1"/>
</dbReference>
<dbReference type="Proteomes" id="UP000623269">
    <property type="component" value="Unassembled WGS sequence"/>
</dbReference>
<dbReference type="InterPro" id="IPR013384">
    <property type="entry name" value="Flagell_FlgL"/>
</dbReference>
<dbReference type="SUPFAM" id="SSF64518">
    <property type="entry name" value="Phase 1 flagellin"/>
    <property type="match status" value="1"/>
</dbReference>
<dbReference type="EMBL" id="JAEAGR010000023">
    <property type="protein sequence ID" value="MBH1942463.1"/>
    <property type="molecule type" value="Genomic_DNA"/>
</dbReference>
<dbReference type="InterPro" id="IPR046358">
    <property type="entry name" value="Flagellin_C"/>
</dbReference>
<dbReference type="AlphaFoldDB" id="A0A8J7H4M0"/>
<keyword evidence="3" id="KW-0975">Bacterial flagellum</keyword>
<accession>A0A8J7H4M0</accession>
<feature type="coiled-coil region" evidence="4">
    <location>
        <begin position="385"/>
        <end position="412"/>
    </location>
</feature>
<comment type="caution">
    <text evidence="7">The sequence shown here is derived from an EMBL/GenBank/DDBJ whole genome shotgun (WGS) entry which is preliminary data.</text>
</comment>
<comment type="subcellular location">
    <subcellularLocation>
        <location evidence="1">Bacterial flagellum</location>
    </subcellularLocation>
</comment>
<keyword evidence="7" id="KW-0282">Flagellum</keyword>
<reference evidence="7" key="1">
    <citation type="submission" date="2020-12" db="EMBL/GenBank/DDBJ databases">
        <title>M. sibirica DSM 26468T genome.</title>
        <authorList>
            <person name="Thieme N."/>
            <person name="Rettenmaier R."/>
            <person name="Zverlov V."/>
            <person name="Liebl W."/>
        </authorList>
    </citation>
    <scope>NUCLEOTIDE SEQUENCE</scope>
    <source>
        <strain evidence="7">DSM 26468</strain>
    </source>
</reference>
<evidence type="ECO:0000313" key="7">
    <source>
        <dbReference type="EMBL" id="MBH1942463.1"/>
    </source>
</evidence>
<evidence type="ECO:0000259" key="5">
    <source>
        <dbReference type="Pfam" id="PF00669"/>
    </source>
</evidence>
<dbReference type="GO" id="GO:0009424">
    <property type="term" value="C:bacterial-type flagellum hook"/>
    <property type="evidence" value="ECO:0007669"/>
    <property type="project" value="InterPro"/>
</dbReference>
<organism evidence="7 8">
    <name type="scientific">Mobilitalea sibirica</name>
    <dbReference type="NCBI Taxonomy" id="1462919"/>
    <lineage>
        <taxon>Bacteria</taxon>
        <taxon>Bacillati</taxon>
        <taxon>Bacillota</taxon>
        <taxon>Clostridia</taxon>
        <taxon>Lachnospirales</taxon>
        <taxon>Lachnospiraceae</taxon>
        <taxon>Mobilitalea</taxon>
    </lineage>
</organism>
<feature type="domain" description="Flagellin C-terminal" evidence="6">
    <location>
        <begin position="425"/>
        <end position="497"/>
    </location>
</feature>
<dbReference type="GO" id="GO:0005198">
    <property type="term" value="F:structural molecule activity"/>
    <property type="evidence" value="ECO:0007669"/>
    <property type="project" value="InterPro"/>
</dbReference>
<gene>
    <name evidence="7" type="primary">flgL</name>
    <name evidence="7" type="ORF">I5677_16295</name>
</gene>
<dbReference type="InterPro" id="IPR001029">
    <property type="entry name" value="Flagellin_N"/>
</dbReference>
<evidence type="ECO:0000256" key="4">
    <source>
        <dbReference type="SAM" id="Coils"/>
    </source>
</evidence>
<protein>
    <submittedName>
        <fullName evidence="7">Flagellar hook-associated protein FlgL</fullName>
    </submittedName>
</protein>
<dbReference type="PANTHER" id="PTHR42792:SF1">
    <property type="entry name" value="FLAGELLAR HOOK-ASSOCIATED PROTEIN 3"/>
    <property type="match status" value="1"/>
</dbReference>